<organism evidence="1 2">
    <name type="scientific">Lupinus angustifolius</name>
    <name type="common">Narrow-leaved blue lupine</name>
    <dbReference type="NCBI Taxonomy" id="3871"/>
    <lineage>
        <taxon>Eukaryota</taxon>
        <taxon>Viridiplantae</taxon>
        <taxon>Streptophyta</taxon>
        <taxon>Embryophyta</taxon>
        <taxon>Tracheophyta</taxon>
        <taxon>Spermatophyta</taxon>
        <taxon>Magnoliopsida</taxon>
        <taxon>eudicotyledons</taxon>
        <taxon>Gunneridae</taxon>
        <taxon>Pentapetalae</taxon>
        <taxon>rosids</taxon>
        <taxon>fabids</taxon>
        <taxon>Fabales</taxon>
        <taxon>Fabaceae</taxon>
        <taxon>Papilionoideae</taxon>
        <taxon>50 kb inversion clade</taxon>
        <taxon>genistoids sensu lato</taxon>
        <taxon>core genistoids</taxon>
        <taxon>Genisteae</taxon>
        <taxon>Lupinus</taxon>
    </lineage>
</organism>
<dbReference type="Gramene" id="OIW00624">
    <property type="protein sequence ID" value="OIW00624"/>
    <property type="gene ID" value="TanjilG_09105"/>
</dbReference>
<dbReference type="InterPro" id="IPR051703">
    <property type="entry name" value="NF-kappa-B_Signaling_Reg"/>
</dbReference>
<dbReference type="Proteomes" id="UP000188354">
    <property type="component" value="Chromosome LG12"/>
</dbReference>
<evidence type="ECO:0000313" key="2">
    <source>
        <dbReference type="Proteomes" id="UP000188354"/>
    </source>
</evidence>
<proteinExistence type="predicted"/>
<dbReference type="Gene3D" id="3.90.320.10">
    <property type="match status" value="1"/>
</dbReference>
<dbReference type="InterPro" id="IPR011604">
    <property type="entry name" value="PDDEXK-like_dom_sf"/>
</dbReference>
<evidence type="ECO:0008006" key="3">
    <source>
        <dbReference type="Google" id="ProtNLM"/>
    </source>
</evidence>
<dbReference type="SUPFAM" id="SSF52980">
    <property type="entry name" value="Restriction endonuclease-like"/>
    <property type="match status" value="1"/>
</dbReference>
<protein>
    <recommendedName>
        <fullName evidence="3">YqaJ viral recombinase domain-containing protein</fullName>
    </recommendedName>
</protein>
<gene>
    <name evidence="1" type="ORF">TanjilG_09105</name>
</gene>
<dbReference type="GO" id="GO:0006281">
    <property type="term" value="P:DNA repair"/>
    <property type="evidence" value="ECO:0007669"/>
    <property type="project" value="UniProtKB-ARBA"/>
</dbReference>
<name>A0A4P1R3M7_LUPAN</name>
<keyword evidence="2" id="KW-1185">Reference proteome</keyword>
<dbReference type="STRING" id="3871.A0A4P1R3M7"/>
<dbReference type="InterPro" id="IPR011335">
    <property type="entry name" value="Restrct_endonuc-II-like"/>
</dbReference>
<reference evidence="1 2" key="1">
    <citation type="journal article" date="2017" name="Plant Biotechnol. J.">
        <title>A comprehensive draft genome sequence for lupin (Lupinus angustifolius), an emerging health food: insights into plant-microbe interactions and legume evolution.</title>
        <authorList>
            <person name="Hane J.K."/>
            <person name="Ming Y."/>
            <person name="Kamphuis L.G."/>
            <person name="Nelson M.N."/>
            <person name="Garg G."/>
            <person name="Atkins C.A."/>
            <person name="Bayer P.E."/>
            <person name="Bravo A."/>
            <person name="Bringans S."/>
            <person name="Cannon S."/>
            <person name="Edwards D."/>
            <person name="Foley R."/>
            <person name="Gao L.L."/>
            <person name="Harrison M.J."/>
            <person name="Huang W."/>
            <person name="Hurgobin B."/>
            <person name="Li S."/>
            <person name="Liu C.W."/>
            <person name="McGrath A."/>
            <person name="Morahan G."/>
            <person name="Murray J."/>
            <person name="Weller J."/>
            <person name="Jian J."/>
            <person name="Singh K.B."/>
        </authorList>
    </citation>
    <scope>NUCLEOTIDE SEQUENCE [LARGE SCALE GENOMIC DNA]</scope>
    <source>
        <strain evidence="2">cv. Tanjil</strain>
        <tissue evidence="1">Whole plant</tissue>
    </source>
</reference>
<sequence length="67" mass="7196">MEWGVINEAAAIDQCQKITGHEVSSMGFEHFGCLGACPDGLVGIFPVCDLLEVKCPYNKGKPELDSP</sequence>
<accession>A0A4P1R3M7</accession>
<dbReference type="EMBL" id="CM007372">
    <property type="protein sequence ID" value="OIW00624.1"/>
    <property type="molecule type" value="Genomic_DNA"/>
</dbReference>
<dbReference type="AlphaFoldDB" id="A0A4P1R3M7"/>
<evidence type="ECO:0000313" key="1">
    <source>
        <dbReference type="EMBL" id="OIW00624.1"/>
    </source>
</evidence>
<dbReference type="PANTHER" id="PTHR46609:SF6">
    <property type="entry name" value="EXONUCLEASE, PHAGE-TYPE_RECB, C-TERMINAL DOMAIN-CONTAINING PROTEIN-RELATED"/>
    <property type="match status" value="1"/>
</dbReference>
<dbReference type="PANTHER" id="PTHR46609">
    <property type="entry name" value="EXONUCLEASE, PHAGE-TYPE/RECB, C-TERMINAL DOMAIN-CONTAINING PROTEIN"/>
    <property type="match status" value="1"/>
</dbReference>